<evidence type="ECO:0000313" key="2">
    <source>
        <dbReference type="EMBL" id="CAB09902.1"/>
    </source>
</evidence>
<proteinExistence type="predicted"/>
<feature type="region of interest" description="Disordered" evidence="1">
    <location>
        <begin position="121"/>
        <end position="144"/>
    </location>
</feature>
<organism evidence="2">
    <name type="scientific">Mycobacterium leprae</name>
    <dbReference type="NCBI Taxonomy" id="1769"/>
    <lineage>
        <taxon>Bacteria</taxon>
        <taxon>Bacillati</taxon>
        <taxon>Actinomycetota</taxon>
        <taxon>Actinomycetes</taxon>
        <taxon>Mycobacteriales</taxon>
        <taxon>Mycobacteriaceae</taxon>
        <taxon>Mycobacterium</taxon>
    </lineage>
</organism>
<evidence type="ECO:0000256" key="1">
    <source>
        <dbReference type="SAM" id="MobiDB-lite"/>
    </source>
</evidence>
<reference evidence="2" key="1">
    <citation type="journal article" date="1993" name="Mol. Microbiol.">
        <title>Use of an ordered cosmid library to deduce the genomic organization of Mycobacterium leprae.</title>
        <authorList>
            <person name="Eiglmeier K."/>
            <person name="Honore N."/>
            <person name="Woods S.A."/>
            <person name="Caudron B."/>
            <person name="Cole S.T."/>
        </authorList>
    </citation>
    <scope>NUCLEOTIDE SEQUENCE</scope>
</reference>
<feature type="compositionally biased region" description="Basic and acidic residues" evidence="1">
    <location>
        <begin position="1"/>
        <end position="15"/>
    </location>
</feature>
<dbReference type="EMBL" id="Z97179">
    <property type="protein sequence ID" value="CAB09902.1"/>
    <property type="molecule type" value="Genomic_DNA"/>
</dbReference>
<gene>
    <name evidence="2" type="primary">MLCL383.28c</name>
</gene>
<dbReference type="AlphaFoldDB" id="O07702"/>
<feature type="region of interest" description="Disordered" evidence="1">
    <location>
        <begin position="1"/>
        <end position="28"/>
    </location>
</feature>
<feature type="compositionally biased region" description="Polar residues" evidence="1">
    <location>
        <begin position="127"/>
        <end position="144"/>
    </location>
</feature>
<sequence length="144" mass="15947">MLTDNDRQPIDEHQQNMRHPGTSRINFDTNQSSELFKRAIIADRVLNRFRACSRGHTTGPLHGLSKWLLIDTHTIRRVAAVRNPGDPAGRDDFPQNIPQPHQAAVAPWVGAPLDRGRCATRPGLASAANNQPQSHTDCQTRSGC</sequence>
<accession>O07702</accession>
<reference evidence="2" key="3">
    <citation type="submission" date="1997-06" db="EMBL/GenBank/DDBJ databases">
        <authorList>
            <person name="Parkhill J."/>
            <person name="Barrell B.G."/>
            <person name="Rajandream M.A."/>
        </authorList>
    </citation>
    <scope>NUCLEOTIDE SEQUENCE</scope>
</reference>
<reference evidence="2" key="2">
    <citation type="submission" date="1997-06" db="EMBL/GenBank/DDBJ databases">
        <authorList>
            <person name="Oliver K."/>
            <person name="Harris D."/>
        </authorList>
    </citation>
    <scope>NUCLEOTIDE SEQUENCE</scope>
</reference>
<protein>
    <submittedName>
        <fullName evidence="2">Uncharacterized protein</fullName>
    </submittedName>
</protein>
<name>O07702_MYCLR</name>